<name>A0A382BJA5_9ZZZZ</name>
<evidence type="ECO:0000313" key="1">
    <source>
        <dbReference type="EMBL" id="SVB13865.1"/>
    </source>
</evidence>
<reference evidence="1" key="1">
    <citation type="submission" date="2018-05" db="EMBL/GenBank/DDBJ databases">
        <authorList>
            <person name="Lanie J.A."/>
            <person name="Ng W.-L."/>
            <person name="Kazmierczak K.M."/>
            <person name="Andrzejewski T.M."/>
            <person name="Davidsen T.M."/>
            <person name="Wayne K.J."/>
            <person name="Tettelin H."/>
            <person name="Glass J.I."/>
            <person name="Rusch D."/>
            <person name="Podicherti R."/>
            <person name="Tsui H.-C.T."/>
            <person name="Winkler M.E."/>
        </authorList>
    </citation>
    <scope>NUCLEOTIDE SEQUENCE</scope>
</reference>
<sequence>MSSIFKLQRQCLAVVVLFFSITLVSETFTNTNHVPNDKSFGDFLKWAFDGKNDPEKTQIETSNQWQRLTF</sequence>
<accession>A0A382BJA5</accession>
<organism evidence="1">
    <name type="scientific">marine metagenome</name>
    <dbReference type="NCBI Taxonomy" id="408172"/>
    <lineage>
        <taxon>unclassified sequences</taxon>
        <taxon>metagenomes</taxon>
        <taxon>ecological metagenomes</taxon>
    </lineage>
</organism>
<protein>
    <submittedName>
        <fullName evidence="1">Uncharacterized protein</fullName>
    </submittedName>
</protein>
<feature type="non-terminal residue" evidence="1">
    <location>
        <position position="70"/>
    </location>
</feature>
<gene>
    <name evidence="1" type="ORF">METZ01_LOCUS166719</name>
</gene>
<proteinExistence type="predicted"/>
<dbReference type="AlphaFoldDB" id="A0A382BJA5"/>
<dbReference type="EMBL" id="UINC01030070">
    <property type="protein sequence ID" value="SVB13865.1"/>
    <property type="molecule type" value="Genomic_DNA"/>
</dbReference>